<dbReference type="AlphaFoldDB" id="G3IPZ5"/>
<evidence type="ECO:0000313" key="1">
    <source>
        <dbReference type="EMBL" id="EGV91276.1"/>
    </source>
</evidence>
<dbReference type="InParanoid" id="G3IPZ5"/>
<name>G3IPZ5_CRIGR</name>
<evidence type="ECO:0000313" key="2">
    <source>
        <dbReference type="Proteomes" id="UP000001075"/>
    </source>
</evidence>
<dbReference type="EMBL" id="JH019939">
    <property type="protein sequence ID" value="EGV91276.1"/>
    <property type="molecule type" value="Genomic_DNA"/>
</dbReference>
<dbReference type="Proteomes" id="UP000001075">
    <property type="component" value="Unassembled WGS sequence"/>
</dbReference>
<organism evidence="1 2">
    <name type="scientific">Cricetulus griseus</name>
    <name type="common">Chinese hamster</name>
    <name type="synonym">Cricetulus barabensis griseus</name>
    <dbReference type="NCBI Taxonomy" id="10029"/>
    <lineage>
        <taxon>Eukaryota</taxon>
        <taxon>Metazoa</taxon>
        <taxon>Chordata</taxon>
        <taxon>Craniata</taxon>
        <taxon>Vertebrata</taxon>
        <taxon>Euteleostomi</taxon>
        <taxon>Mammalia</taxon>
        <taxon>Eutheria</taxon>
        <taxon>Euarchontoglires</taxon>
        <taxon>Glires</taxon>
        <taxon>Rodentia</taxon>
        <taxon>Myomorpha</taxon>
        <taxon>Muroidea</taxon>
        <taxon>Cricetidae</taxon>
        <taxon>Cricetinae</taxon>
        <taxon>Cricetulus</taxon>
    </lineage>
</organism>
<gene>
    <name evidence="1" type="ORF">I79_026081</name>
</gene>
<protein>
    <submittedName>
        <fullName evidence="1">Uncharacterized protein</fullName>
    </submittedName>
</protein>
<proteinExistence type="predicted"/>
<sequence length="85" mass="10089">MDQLKILDYKCRFLCILRLSCFINRSDFQKQAFVNTDVKSCATELMHKQVLHCSFVQLYSVYLTQEQLSWAISLYLKSIFVKQNI</sequence>
<reference evidence="2" key="1">
    <citation type="journal article" date="2011" name="Nat. Biotechnol.">
        <title>The genomic sequence of the Chinese hamster ovary (CHO)-K1 cell line.</title>
        <authorList>
            <person name="Xu X."/>
            <person name="Nagarajan H."/>
            <person name="Lewis N.E."/>
            <person name="Pan S."/>
            <person name="Cai Z."/>
            <person name="Liu X."/>
            <person name="Chen W."/>
            <person name="Xie M."/>
            <person name="Wang W."/>
            <person name="Hammond S."/>
            <person name="Andersen M.R."/>
            <person name="Neff N."/>
            <person name="Passarelli B."/>
            <person name="Koh W."/>
            <person name="Fan H.C."/>
            <person name="Wang J."/>
            <person name="Gui Y."/>
            <person name="Lee K.H."/>
            <person name="Betenbaugh M.J."/>
            <person name="Quake S.R."/>
            <person name="Famili I."/>
            <person name="Palsson B.O."/>
            <person name="Wang J."/>
        </authorList>
    </citation>
    <scope>NUCLEOTIDE SEQUENCE [LARGE SCALE GENOMIC DNA]</scope>
    <source>
        <strain evidence="2">CHO K1 cell line</strain>
    </source>
</reference>
<accession>G3IPZ5</accession>